<evidence type="ECO:0000256" key="7">
    <source>
        <dbReference type="SAM" id="MobiDB-lite"/>
    </source>
</evidence>
<keyword evidence="6" id="KW-0539">Nucleus</keyword>
<evidence type="ECO:0000256" key="3">
    <source>
        <dbReference type="ARBA" id="ARBA00022448"/>
    </source>
</evidence>
<dbReference type="VEuPathDB" id="TriTrypDB:LpyrH10_01_5110"/>
<keyword evidence="5" id="KW-0690">Ribosome biogenesis</keyword>
<dbReference type="RefSeq" id="XP_015664724.1">
    <property type="nucleotide sequence ID" value="XM_015796716.1"/>
</dbReference>
<name>A0A0N0E0C5_LEPPY</name>
<sequence>MTKLVRKLKQMAKKRAHRRTVQKRKVERAQRELERGNEQQSERLEDEVDREMARLNGELEGEATRPSKGDIEEATNAAVKRAVRIVGDLVLDAPVKKRKRQLTRKQAKRKEAMISRGEAVNDSLAKKWDHKKRRVKVRAQIRNEDLHT</sequence>
<proteinExistence type="predicted"/>
<dbReference type="RefSeq" id="XP_015664723.1">
    <property type="nucleotide sequence ID" value="XM_015796715.1"/>
</dbReference>
<gene>
    <name evidence="8" type="ORF">ABB37_00511</name>
</gene>
<dbReference type="AlphaFoldDB" id="A0A0N0E0C5"/>
<comment type="caution">
    <text evidence="8">The sequence shown here is derived from an EMBL/GenBank/DDBJ whole genome shotgun (WGS) entry which is preliminary data.</text>
</comment>
<dbReference type="OMA" id="DHKKRCV"/>
<dbReference type="EMBL" id="LGTL01000001">
    <property type="protein sequence ID" value="KPA86285.1"/>
    <property type="molecule type" value="Genomic_DNA"/>
</dbReference>
<keyword evidence="3" id="KW-0813">Transport</keyword>
<dbReference type="EMBL" id="LGTL01000001">
    <property type="protein sequence ID" value="KPA86284.1"/>
    <property type="molecule type" value="Genomic_DNA"/>
</dbReference>
<evidence type="ECO:0000313" key="8">
    <source>
        <dbReference type="EMBL" id="KPA86285.1"/>
    </source>
</evidence>
<evidence type="ECO:0000256" key="4">
    <source>
        <dbReference type="ARBA" id="ARBA00022490"/>
    </source>
</evidence>
<feature type="region of interest" description="Disordered" evidence="7">
    <location>
        <begin position="1"/>
        <end position="48"/>
    </location>
</feature>
<comment type="subcellular location">
    <subcellularLocation>
        <location evidence="2">Cytoplasm</location>
    </subcellularLocation>
    <subcellularLocation>
        <location evidence="1">Nucleus</location>
    </subcellularLocation>
</comment>
<dbReference type="InterPro" id="IPR022784">
    <property type="entry name" value="Ribosome_bgen_Alb1"/>
</dbReference>
<dbReference type="OrthoDB" id="277743at2759"/>
<dbReference type="GO" id="GO:0042254">
    <property type="term" value="P:ribosome biogenesis"/>
    <property type="evidence" value="ECO:0007669"/>
    <property type="project" value="UniProtKB-KW"/>
</dbReference>
<evidence type="ECO:0000313" key="9">
    <source>
        <dbReference type="Proteomes" id="UP000037923"/>
    </source>
</evidence>
<reference evidence="8 9" key="1">
    <citation type="submission" date="2015-07" db="EMBL/GenBank/DDBJ databases">
        <title>High-quality genome of monoxenous trypanosomatid Leptomonas pyrrhocoris.</title>
        <authorList>
            <person name="Flegontov P."/>
            <person name="Butenko A."/>
            <person name="Firsov S."/>
            <person name="Vlcek C."/>
            <person name="Logacheva M.D."/>
            <person name="Field M."/>
            <person name="Filatov D."/>
            <person name="Flegontova O."/>
            <person name="Gerasimov E."/>
            <person name="Jackson A.P."/>
            <person name="Kelly S."/>
            <person name="Opperdoes F."/>
            <person name="O'Reilly A."/>
            <person name="Votypka J."/>
            <person name="Yurchenko V."/>
            <person name="Lukes J."/>
        </authorList>
    </citation>
    <scope>NUCLEOTIDE SEQUENCE [LARGE SCALE GENOMIC DNA]</scope>
    <source>
        <strain evidence="8">H10</strain>
    </source>
</reference>
<feature type="compositionally biased region" description="Basic and acidic residues" evidence="7">
    <location>
        <begin position="27"/>
        <end position="43"/>
    </location>
</feature>
<dbReference type="GO" id="GO:0005737">
    <property type="term" value="C:cytoplasm"/>
    <property type="evidence" value="ECO:0007669"/>
    <property type="project" value="UniProtKB-SubCell"/>
</dbReference>
<protein>
    <submittedName>
        <fullName evidence="8">Uncharacterized protein</fullName>
    </submittedName>
</protein>
<organism evidence="8 9">
    <name type="scientific">Leptomonas pyrrhocoris</name>
    <name type="common">Firebug parasite</name>
    <dbReference type="NCBI Taxonomy" id="157538"/>
    <lineage>
        <taxon>Eukaryota</taxon>
        <taxon>Discoba</taxon>
        <taxon>Euglenozoa</taxon>
        <taxon>Kinetoplastea</taxon>
        <taxon>Metakinetoplastina</taxon>
        <taxon>Trypanosomatida</taxon>
        <taxon>Trypanosomatidae</taxon>
        <taxon>Leishmaniinae</taxon>
        <taxon>Leptomonas</taxon>
    </lineage>
</organism>
<dbReference type="Pfam" id="PF09135">
    <property type="entry name" value="Alb1"/>
    <property type="match status" value="1"/>
</dbReference>
<accession>A0A0N0E0C5</accession>
<keyword evidence="4" id="KW-0963">Cytoplasm</keyword>
<keyword evidence="9" id="KW-1185">Reference proteome</keyword>
<evidence type="ECO:0000256" key="6">
    <source>
        <dbReference type="ARBA" id="ARBA00023242"/>
    </source>
</evidence>
<feature type="compositionally biased region" description="Basic residues" evidence="7">
    <location>
        <begin position="1"/>
        <end position="26"/>
    </location>
</feature>
<dbReference type="Proteomes" id="UP000037923">
    <property type="component" value="Unassembled WGS sequence"/>
</dbReference>
<evidence type="ECO:0000256" key="1">
    <source>
        <dbReference type="ARBA" id="ARBA00004123"/>
    </source>
</evidence>
<evidence type="ECO:0000256" key="2">
    <source>
        <dbReference type="ARBA" id="ARBA00004496"/>
    </source>
</evidence>
<evidence type="ECO:0000256" key="5">
    <source>
        <dbReference type="ARBA" id="ARBA00022517"/>
    </source>
</evidence>
<dbReference type="GeneID" id="26900808"/>
<dbReference type="GO" id="GO:0005634">
    <property type="term" value="C:nucleus"/>
    <property type="evidence" value="ECO:0007669"/>
    <property type="project" value="UniProtKB-SubCell"/>
</dbReference>